<evidence type="ECO:0000256" key="9">
    <source>
        <dbReference type="SAM" id="Phobius"/>
    </source>
</evidence>
<feature type="transmembrane region" description="Helical" evidence="9">
    <location>
        <begin position="64"/>
        <end position="82"/>
    </location>
</feature>
<keyword evidence="5 9" id="KW-0812">Transmembrane</keyword>
<evidence type="ECO:0000256" key="1">
    <source>
        <dbReference type="ARBA" id="ARBA00004429"/>
    </source>
</evidence>
<accession>A0A1H4E3R5</accession>
<keyword evidence="2" id="KW-0813">Transport</keyword>
<evidence type="ECO:0000313" key="11">
    <source>
        <dbReference type="EMBL" id="SEA79419.1"/>
    </source>
</evidence>
<evidence type="ECO:0000256" key="8">
    <source>
        <dbReference type="ARBA" id="ARBA00038436"/>
    </source>
</evidence>
<evidence type="ECO:0000256" key="5">
    <source>
        <dbReference type="ARBA" id="ARBA00022692"/>
    </source>
</evidence>
<dbReference type="AlphaFoldDB" id="A0A1H4E3R5"/>
<organism evidence="11 12">
    <name type="scientific">Thalassobacillus cyri</name>
    <dbReference type="NCBI Taxonomy" id="571932"/>
    <lineage>
        <taxon>Bacteria</taxon>
        <taxon>Bacillati</taxon>
        <taxon>Bacillota</taxon>
        <taxon>Bacilli</taxon>
        <taxon>Bacillales</taxon>
        <taxon>Bacillaceae</taxon>
        <taxon>Thalassobacillus</taxon>
    </lineage>
</organism>
<evidence type="ECO:0000259" key="10">
    <source>
        <dbReference type="Pfam" id="PF04290"/>
    </source>
</evidence>
<evidence type="ECO:0000256" key="4">
    <source>
        <dbReference type="ARBA" id="ARBA00022519"/>
    </source>
</evidence>
<protein>
    <submittedName>
        <fullName evidence="11">Tripartite ATP-independent transporter, DctQ component</fullName>
    </submittedName>
</protein>
<evidence type="ECO:0000256" key="6">
    <source>
        <dbReference type="ARBA" id="ARBA00022989"/>
    </source>
</evidence>
<dbReference type="STRING" id="571932.SAMN05421743_108117"/>
<dbReference type="Pfam" id="PF04290">
    <property type="entry name" value="DctQ"/>
    <property type="match status" value="1"/>
</dbReference>
<comment type="similarity">
    <text evidence="8">Belongs to the TRAP transporter small permease family.</text>
</comment>
<keyword evidence="6 9" id="KW-1133">Transmembrane helix</keyword>
<name>A0A1H4E3R5_9BACI</name>
<dbReference type="GO" id="GO:0022857">
    <property type="term" value="F:transmembrane transporter activity"/>
    <property type="evidence" value="ECO:0007669"/>
    <property type="project" value="TreeGrafter"/>
</dbReference>
<reference evidence="11 12" key="1">
    <citation type="submission" date="2016-10" db="EMBL/GenBank/DDBJ databases">
        <authorList>
            <person name="de Groot N.N."/>
        </authorList>
    </citation>
    <scope>NUCLEOTIDE SEQUENCE [LARGE SCALE GENOMIC DNA]</scope>
    <source>
        <strain evidence="11 12">CCM7597</strain>
    </source>
</reference>
<dbReference type="PANTHER" id="PTHR35011:SF2">
    <property type="entry name" value="2,3-DIKETO-L-GULONATE TRAP TRANSPORTER SMALL PERMEASE PROTEIN YIAM"/>
    <property type="match status" value="1"/>
</dbReference>
<evidence type="ECO:0000256" key="3">
    <source>
        <dbReference type="ARBA" id="ARBA00022475"/>
    </source>
</evidence>
<evidence type="ECO:0000256" key="7">
    <source>
        <dbReference type="ARBA" id="ARBA00023136"/>
    </source>
</evidence>
<sequence>MSLRAHLGVEFFVNLFPLIGRKILSVVAALVSIIFFIMMIIYGFELVNSAMRQTSPVLQLPMGIVYLVIPISGIFLIMNLLFTTIIDVLQGEEEHHDDPVI</sequence>
<keyword evidence="4" id="KW-0997">Cell inner membrane</keyword>
<keyword evidence="7 9" id="KW-0472">Membrane</keyword>
<dbReference type="InterPro" id="IPR007387">
    <property type="entry name" value="TRAP_DctQ"/>
</dbReference>
<evidence type="ECO:0000256" key="2">
    <source>
        <dbReference type="ARBA" id="ARBA00022448"/>
    </source>
</evidence>
<dbReference type="EMBL" id="FNQR01000008">
    <property type="protein sequence ID" value="SEA79419.1"/>
    <property type="molecule type" value="Genomic_DNA"/>
</dbReference>
<evidence type="ECO:0000313" key="12">
    <source>
        <dbReference type="Proteomes" id="UP000198584"/>
    </source>
</evidence>
<comment type="subcellular location">
    <subcellularLocation>
        <location evidence="1">Cell inner membrane</location>
        <topology evidence="1">Multi-pass membrane protein</topology>
    </subcellularLocation>
</comment>
<proteinExistence type="inferred from homology"/>
<keyword evidence="3" id="KW-1003">Cell membrane</keyword>
<gene>
    <name evidence="11" type="ORF">SAMN05421743_108117</name>
</gene>
<dbReference type="PANTHER" id="PTHR35011">
    <property type="entry name" value="2,3-DIKETO-L-GULONATE TRAP TRANSPORTER SMALL PERMEASE PROTEIN YIAM"/>
    <property type="match status" value="1"/>
</dbReference>
<keyword evidence="12" id="KW-1185">Reference proteome</keyword>
<feature type="transmembrane region" description="Helical" evidence="9">
    <location>
        <begin position="23"/>
        <end position="44"/>
    </location>
</feature>
<dbReference type="Proteomes" id="UP000198584">
    <property type="component" value="Unassembled WGS sequence"/>
</dbReference>
<dbReference type="InterPro" id="IPR055348">
    <property type="entry name" value="DctQ"/>
</dbReference>
<feature type="domain" description="Tripartite ATP-independent periplasmic transporters DctQ component" evidence="10">
    <location>
        <begin position="4"/>
        <end position="87"/>
    </location>
</feature>
<dbReference type="GO" id="GO:0005886">
    <property type="term" value="C:plasma membrane"/>
    <property type="evidence" value="ECO:0007669"/>
    <property type="project" value="UniProtKB-SubCell"/>
</dbReference>
<dbReference type="GO" id="GO:0015740">
    <property type="term" value="P:C4-dicarboxylate transport"/>
    <property type="evidence" value="ECO:0007669"/>
    <property type="project" value="TreeGrafter"/>
</dbReference>